<keyword evidence="2" id="KW-1185">Reference proteome</keyword>
<dbReference type="AlphaFoldDB" id="A0A5B6W8N9"/>
<gene>
    <name evidence="1" type="ORF">EPI10_011667</name>
</gene>
<organism evidence="1 2">
    <name type="scientific">Gossypium australe</name>
    <dbReference type="NCBI Taxonomy" id="47621"/>
    <lineage>
        <taxon>Eukaryota</taxon>
        <taxon>Viridiplantae</taxon>
        <taxon>Streptophyta</taxon>
        <taxon>Embryophyta</taxon>
        <taxon>Tracheophyta</taxon>
        <taxon>Spermatophyta</taxon>
        <taxon>Magnoliopsida</taxon>
        <taxon>eudicotyledons</taxon>
        <taxon>Gunneridae</taxon>
        <taxon>Pentapetalae</taxon>
        <taxon>rosids</taxon>
        <taxon>malvids</taxon>
        <taxon>Malvales</taxon>
        <taxon>Malvaceae</taxon>
        <taxon>Malvoideae</taxon>
        <taxon>Gossypium</taxon>
    </lineage>
</organism>
<sequence length="129" mass="15432">MVFTLNILCHYLYGEKCHVFTDHKNYHLGKANIAADDLSHKSLFALQSMNTRLSLECDASILAELWVKPLFLHRIRNYRPKIQTSWLSRKWLKMVRFFEPEDPRTPERHENVLRFETKILVAKNETRNF</sequence>
<name>A0A5B6W8N9_9ROSI</name>
<evidence type="ECO:0000313" key="2">
    <source>
        <dbReference type="Proteomes" id="UP000325315"/>
    </source>
</evidence>
<protein>
    <submittedName>
        <fullName evidence="1">Integrase</fullName>
    </submittedName>
</protein>
<reference evidence="2" key="1">
    <citation type="journal article" date="2019" name="Plant Biotechnol. J.">
        <title>Genome sequencing of the Australian wild diploid species Gossypium australe highlights disease resistance and delayed gland morphogenesis.</title>
        <authorList>
            <person name="Cai Y."/>
            <person name="Cai X."/>
            <person name="Wang Q."/>
            <person name="Wang P."/>
            <person name="Zhang Y."/>
            <person name="Cai C."/>
            <person name="Xu Y."/>
            <person name="Wang K."/>
            <person name="Zhou Z."/>
            <person name="Wang C."/>
            <person name="Geng S."/>
            <person name="Li B."/>
            <person name="Dong Q."/>
            <person name="Hou Y."/>
            <person name="Wang H."/>
            <person name="Ai P."/>
            <person name="Liu Z."/>
            <person name="Yi F."/>
            <person name="Sun M."/>
            <person name="An G."/>
            <person name="Cheng J."/>
            <person name="Zhang Y."/>
            <person name="Shi Q."/>
            <person name="Xie Y."/>
            <person name="Shi X."/>
            <person name="Chang Y."/>
            <person name="Huang F."/>
            <person name="Chen Y."/>
            <person name="Hong S."/>
            <person name="Mi L."/>
            <person name="Sun Q."/>
            <person name="Zhang L."/>
            <person name="Zhou B."/>
            <person name="Peng R."/>
            <person name="Zhang X."/>
            <person name="Liu F."/>
        </authorList>
    </citation>
    <scope>NUCLEOTIDE SEQUENCE [LARGE SCALE GENOMIC DNA]</scope>
    <source>
        <strain evidence="2">cv. PA1801</strain>
    </source>
</reference>
<evidence type="ECO:0000313" key="1">
    <source>
        <dbReference type="EMBL" id="KAA3477806.1"/>
    </source>
</evidence>
<accession>A0A5B6W8N9</accession>
<dbReference type="OrthoDB" id="1738613at2759"/>
<dbReference type="Proteomes" id="UP000325315">
    <property type="component" value="Unassembled WGS sequence"/>
</dbReference>
<dbReference type="EMBL" id="SMMG02000004">
    <property type="protein sequence ID" value="KAA3477806.1"/>
    <property type="molecule type" value="Genomic_DNA"/>
</dbReference>
<comment type="caution">
    <text evidence="1">The sequence shown here is derived from an EMBL/GenBank/DDBJ whole genome shotgun (WGS) entry which is preliminary data.</text>
</comment>
<proteinExistence type="predicted"/>